<keyword evidence="5" id="KW-0547">Nucleotide-binding</keyword>
<dbReference type="AlphaFoldDB" id="A0A0B0EE94"/>
<dbReference type="EMBL" id="JRYO01000225">
    <property type="protein sequence ID" value="KHE90934.1"/>
    <property type="molecule type" value="Genomic_DNA"/>
</dbReference>
<dbReference type="GO" id="GO:0016301">
    <property type="term" value="F:kinase activity"/>
    <property type="evidence" value="ECO:0007669"/>
    <property type="project" value="UniProtKB-KW"/>
</dbReference>
<evidence type="ECO:0000313" key="12">
    <source>
        <dbReference type="Proteomes" id="UP000030652"/>
    </source>
</evidence>
<evidence type="ECO:0000256" key="5">
    <source>
        <dbReference type="ARBA" id="ARBA00022741"/>
    </source>
</evidence>
<keyword evidence="11" id="KW-0808">Transferase</keyword>
<proteinExistence type="inferred from homology"/>
<keyword evidence="7" id="KW-0630">Potassium</keyword>
<keyword evidence="4" id="KW-0479">Metal-binding</keyword>
<evidence type="ECO:0000256" key="4">
    <source>
        <dbReference type="ARBA" id="ARBA00022723"/>
    </source>
</evidence>
<accession>A0A0B0EE94</accession>
<evidence type="ECO:0000256" key="2">
    <source>
        <dbReference type="ARBA" id="ARBA00000909"/>
    </source>
</evidence>
<evidence type="ECO:0000256" key="8">
    <source>
        <dbReference type="ARBA" id="ARBA00023027"/>
    </source>
</evidence>
<dbReference type="eggNOG" id="COG0062">
    <property type="taxonomic scope" value="Bacteria"/>
</dbReference>
<comment type="catalytic activity">
    <reaction evidence="1">
        <text>(6R)-NADHX = (6S)-NADHX</text>
        <dbReference type="Rhea" id="RHEA:32215"/>
        <dbReference type="ChEBI" id="CHEBI:64074"/>
        <dbReference type="ChEBI" id="CHEBI:64075"/>
        <dbReference type="EC" id="5.1.99.6"/>
    </reaction>
</comment>
<dbReference type="InterPro" id="IPR032976">
    <property type="entry name" value="YJEFN_prot_NAXE-like"/>
</dbReference>
<dbReference type="GO" id="GO:0052856">
    <property type="term" value="F:NAD(P)HX epimerase activity"/>
    <property type="evidence" value="ECO:0007669"/>
    <property type="project" value="UniProtKB-EC"/>
</dbReference>
<dbReference type="PANTHER" id="PTHR13232:SF10">
    <property type="entry name" value="NAD(P)H-HYDRATE EPIMERASE"/>
    <property type="match status" value="1"/>
</dbReference>
<keyword evidence="6" id="KW-0521">NADP</keyword>
<evidence type="ECO:0000256" key="7">
    <source>
        <dbReference type="ARBA" id="ARBA00022958"/>
    </source>
</evidence>
<dbReference type="PATRIC" id="fig|237368.3.peg.3498"/>
<dbReference type="PANTHER" id="PTHR13232">
    <property type="entry name" value="NAD(P)H-HYDRATE EPIMERASE"/>
    <property type="match status" value="1"/>
</dbReference>
<reference evidence="11 12" key="1">
    <citation type="submission" date="2014-10" db="EMBL/GenBank/DDBJ databases">
        <title>Draft genome of anammox bacterium scalindua brodae, obtained using differential coverage binning of sequence data from two enrichment reactors.</title>
        <authorList>
            <person name="Speth D.R."/>
            <person name="Russ L."/>
            <person name="Kartal B."/>
            <person name="Op den Camp H.J."/>
            <person name="Dutilh B.E."/>
            <person name="Jetten M.S."/>
        </authorList>
    </citation>
    <scope>NUCLEOTIDE SEQUENCE [LARGE SCALE GENOMIC DNA]</scope>
    <source>
        <strain evidence="11">RU1</strain>
    </source>
</reference>
<evidence type="ECO:0000256" key="9">
    <source>
        <dbReference type="ARBA" id="ARBA00023235"/>
    </source>
</evidence>
<dbReference type="NCBIfam" id="TIGR00197">
    <property type="entry name" value="yjeF_nterm"/>
    <property type="match status" value="1"/>
</dbReference>
<keyword evidence="8" id="KW-0520">NAD</keyword>
<keyword evidence="9" id="KW-0413">Isomerase</keyword>
<sequence>QHKQKPNRMALGFYTLKGCFMSIIKSALGRDEIREIDRKAIEEYEIPGIILMENAGRNVAEEVLKMLPETDKARVAIFCGKGNNGGDGFVIARHLYNKGVGVSVYLTTAVSSVLSDGDASTNLKILLNMNLEIKELQEGHIGEIGKALHGYNVIVDAIFGTGLRGEVKEPVRTLLAKINETDIPVVSVDIPSGLSCDDGVVLGTAVKATKTITFVAAKTGFFKECGKEYTGELIVSDISVPKELIKFT</sequence>
<dbReference type="Pfam" id="PF03853">
    <property type="entry name" value="YjeF_N"/>
    <property type="match status" value="1"/>
</dbReference>
<dbReference type="InterPro" id="IPR004443">
    <property type="entry name" value="YjeF_N_dom"/>
</dbReference>
<dbReference type="SUPFAM" id="SSF64153">
    <property type="entry name" value="YjeF N-terminal domain-like"/>
    <property type="match status" value="1"/>
</dbReference>
<gene>
    <name evidence="11" type="ORF">SCABRO_03235</name>
</gene>
<evidence type="ECO:0000313" key="11">
    <source>
        <dbReference type="EMBL" id="KHE90934.1"/>
    </source>
</evidence>
<dbReference type="GO" id="GO:0000166">
    <property type="term" value="F:nucleotide binding"/>
    <property type="evidence" value="ECO:0007669"/>
    <property type="project" value="UniProtKB-KW"/>
</dbReference>
<dbReference type="InterPro" id="IPR036652">
    <property type="entry name" value="YjeF_N_dom_sf"/>
</dbReference>
<protein>
    <recommendedName>
        <fullName evidence="3">NAD(P)H-hydrate epimerase</fullName>
        <ecNumber evidence="3">5.1.99.6</ecNumber>
    </recommendedName>
</protein>
<dbReference type="PROSITE" id="PS51385">
    <property type="entry name" value="YJEF_N"/>
    <property type="match status" value="1"/>
</dbReference>
<organism evidence="11 12">
    <name type="scientific">Candidatus Scalindua brodae</name>
    <dbReference type="NCBI Taxonomy" id="237368"/>
    <lineage>
        <taxon>Bacteria</taxon>
        <taxon>Pseudomonadati</taxon>
        <taxon>Planctomycetota</taxon>
        <taxon>Candidatus Brocadiia</taxon>
        <taxon>Candidatus Brocadiales</taxon>
        <taxon>Candidatus Scalinduaceae</taxon>
        <taxon>Candidatus Scalindua</taxon>
    </lineage>
</organism>
<feature type="domain" description="YjeF N-terminal" evidence="10">
    <location>
        <begin position="33"/>
        <end position="246"/>
    </location>
</feature>
<keyword evidence="11" id="KW-0418">Kinase</keyword>
<evidence type="ECO:0000259" key="10">
    <source>
        <dbReference type="PROSITE" id="PS51385"/>
    </source>
</evidence>
<comment type="catalytic activity">
    <reaction evidence="2">
        <text>(6R)-NADPHX = (6S)-NADPHX</text>
        <dbReference type="Rhea" id="RHEA:32227"/>
        <dbReference type="ChEBI" id="CHEBI:64076"/>
        <dbReference type="ChEBI" id="CHEBI:64077"/>
        <dbReference type="EC" id="5.1.99.6"/>
    </reaction>
</comment>
<name>A0A0B0EE94_9BACT</name>
<dbReference type="GO" id="GO:0046872">
    <property type="term" value="F:metal ion binding"/>
    <property type="evidence" value="ECO:0007669"/>
    <property type="project" value="UniProtKB-KW"/>
</dbReference>
<evidence type="ECO:0000256" key="3">
    <source>
        <dbReference type="ARBA" id="ARBA00012228"/>
    </source>
</evidence>
<dbReference type="HAMAP" id="MF_01966">
    <property type="entry name" value="NADHX_epimerase"/>
    <property type="match status" value="1"/>
</dbReference>
<dbReference type="EC" id="5.1.99.6" evidence="3"/>
<dbReference type="Gene3D" id="3.40.50.10260">
    <property type="entry name" value="YjeF N-terminal domain"/>
    <property type="match status" value="1"/>
</dbReference>
<dbReference type="Proteomes" id="UP000030652">
    <property type="component" value="Unassembled WGS sequence"/>
</dbReference>
<evidence type="ECO:0000256" key="6">
    <source>
        <dbReference type="ARBA" id="ARBA00022857"/>
    </source>
</evidence>
<comment type="caution">
    <text evidence="11">The sequence shown here is derived from an EMBL/GenBank/DDBJ whole genome shotgun (WGS) entry which is preliminary data.</text>
</comment>
<feature type="non-terminal residue" evidence="11">
    <location>
        <position position="1"/>
    </location>
</feature>
<evidence type="ECO:0000256" key="1">
    <source>
        <dbReference type="ARBA" id="ARBA00000013"/>
    </source>
</evidence>